<dbReference type="AlphaFoldDB" id="A0A401JDP3"/>
<dbReference type="Proteomes" id="UP000286806">
    <property type="component" value="Unassembled WGS sequence"/>
</dbReference>
<keyword evidence="3" id="KW-1185">Reference proteome</keyword>
<evidence type="ECO:0000256" key="1">
    <source>
        <dbReference type="SAM" id="MobiDB-lite"/>
    </source>
</evidence>
<dbReference type="EMBL" id="BGOW01000014">
    <property type="protein sequence ID" value="GBL45714.1"/>
    <property type="molecule type" value="Genomic_DNA"/>
</dbReference>
<proteinExistence type="predicted"/>
<feature type="region of interest" description="Disordered" evidence="1">
    <location>
        <begin position="68"/>
        <end position="97"/>
    </location>
</feature>
<protein>
    <submittedName>
        <fullName evidence="2">Uncharacterized protein</fullName>
    </submittedName>
</protein>
<name>A0A401JDP3_9PROT</name>
<gene>
    <name evidence="2" type="ORF">SFMTTN_1525</name>
</gene>
<dbReference type="RefSeq" id="WP_124704519.1">
    <property type="nucleotide sequence ID" value="NZ_BGOW01000014.1"/>
</dbReference>
<reference evidence="2 3" key="1">
    <citation type="journal article" date="2019" name="Front. Microbiol.">
        <title>Genomes of Neutrophilic Sulfur-Oxidizing Chemolithoautotrophs Representing 9 Proteobacterial Species From 8 Genera.</title>
        <authorList>
            <person name="Watanabe T."/>
            <person name="Kojima H."/>
            <person name="Umezawa K."/>
            <person name="Hori C."/>
            <person name="Takasuka T.E."/>
            <person name="Kato Y."/>
            <person name="Fukui M."/>
        </authorList>
    </citation>
    <scope>NUCLEOTIDE SEQUENCE [LARGE SCALE GENOMIC DNA]</scope>
    <source>
        <strain evidence="2 3">TTN</strain>
    </source>
</reference>
<evidence type="ECO:0000313" key="3">
    <source>
        <dbReference type="Proteomes" id="UP000286806"/>
    </source>
</evidence>
<accession>A0A401JDP3</accession>
<evidence type="ECO:0000313" key="2">
    <source>
        <dbReference type="EMBL" id="GBL45714.1"/>
    </source>
</evidence>
<sequence>MQAGAGDKQARSIAEALSQTLRTDTPASIDLPVIKGRKATAAVAEPSISGSRESLLMFVEQLAQISPEQAGQGEAKRVSGKRVTKKQAATKQAKPVSNAQRIDDAFAALERLRT</sequence>
<organism evidence="2 3">
    <name type="scientific">Sulfuriferula multivorans</name>
    <dbReference type="NCBI Taxonomy" id="1559896"/>
    <lineage>
        <taxon>Bacteria</taxon>
        <taxon>Pseudomonadati</taxon>
        <taxon>Pseudomonadota</taxon>
        <taxon>Betaproteobacteria</taxon>
        <taxon>Nitrosomonadales</taxon>
        <taxon>Sulfuricellaceae</taxon>
        <taxon>Sulfuriferula</taxon>
    </lineage>
</organism>
<comment type="caution">
    <text evidence="2">The sequence shown here is derived from an EMBL/GenBank/DDBJ whole genome shotgun (WGS) entry which is preliminary data.</text>
</comment>